<dbReference type="InterPro" id="IPR011990">
    <property type="entry name" value="TPR-like_helical_dom_sf"/>
</dbReference>
<dbReference type="InterPro" id="IPR006597">
    <property type="entry name" value="Sel1-like"/>
</dbReference>
<dbReference type="InterPro" id="IPR011009">
    <property type="entry name" value="Kinase-like_dom_sf"/>
</dbReference>
<dbReference type="Gene3D" id="1.25.40.10">
    <property type="entry name" value="Tetratricopeptide repeat domain"/>
    <property type="match status" value="3"/>
</dbReference>
<protein>
    <recommendedName>
        <fullName evidence="4">Protein kinase domain-containing protein</fullName>
    </recommendedName>
</protein>
<dbReference type="PANTHER" id="PTHR11102">
    <property type="entry name" value="SEL-1-LIKE PROTEIN"/>
    <property type="match status" value="1"/>
</dbReference>
<keyword evidence="3" id="KW-1185">Reference proteome</keyword>
<evidence type="ECO:0000256" key="1">
    <source>
        <dbReference type="ARBA" id="ARBA00038101"/>
    </source>
</evidence>
<name>A0ABR2H927_9EUKA</name>
<dbReference type="PANTHER" id="PTHR11102:SF160">
    <property type="entry name" value="ERAD-ASSOCIATED E3 UBIQUITIN-PROTEIN LIGASE COMPONENT HRD3"/>
    <property type="match status" value="1"/>
</dbReference>
<evidence type="ECO:0008006" key="4">
    <source>
        <dbReference type="Google" id="ProtNLM"/>
    </source>
</evidence>
<evidence type="ECO:0000313" key="3">
    <source>
        <dbReference type="Proteomes" id="UP001470230"/>
    </source>
</evidence>
<dbReference type="Pfam" id="PF08238">
    <property type="entry name" value="Sel1"/>
    <property type="match status" value="7"/>
</dbReference>
<dbReference type="SUPFAM" id="SSF56112">
    <property type="entry name" value="Protein kinase-like (PK-like)"/>
    <property type="match status" value="1"/>
</dbReference>
<dbReference type="Gene3D" id="1.10.510.10">
    <property type="entry name" value="Transferase(Phosphotransferase) domain 1"/>
    <property type="match status" value="1"/>
</dbReference>
<organism evidence="2 3">
    <name type="scientific">Tritrichomonas musculus</name>
    <dbReference type="NCBI Taxonomy" id="1915356"/>
    <lineage>
        <taxon>Eukaryota</taxon>
        <taxon>Metamonada</taxon>
        <taxon>Parabasalia</taxon>
        <taxon>Tritrichomonadida</taxon>
        <taxon>Tritrichomonadidae</taxon>
        <taxon>Tritrichomonas</taxon>
    </lineage>
</organism>
<sequence>MITSKHGLFSCEFTMYYSAPEINSDSVISKCGIYSLGQIIYFIMKGKNPVKNEIDFGKYFFIQDIYIKCTKKDPTERPTITDLLLDFYLVYYSQMKSCDSFSLYSDYVDNIYHDQIIKTIKIADFEVNEKYISAFNKLGHFYYSGQFIKDNINKAIYYFSLAAEQNKSAILIYDEGKYVPRDIHKAIQYFSQAAKLNYARARLMLRLPYDVGKKTYGLFQKIDYLLPYNADTEGTNEQFMIGFEYYSGKNVKYDIDKAMYFFKRSAKQDCLESELILGTIYLDEKHKPQNLNKSIKYFLLAEKHNNHLAQYYLGIIYFRFPYNDLTKAVHFLTLSANNNNPHAQLFLGHIYMFKKWNLFDMEKAIHYFQLAANQNMTEAQYTLYVIFSIPYYVPKDMSQAIYYCTKAADINHSDAQHFLEMHYLYKKDIFKYQPCYQ</sequence>
<comment type="similarity">
    <text evidence="1">Belongs to the sel-1 family.</text>
</comment>
<proteinExistence type="inferred from homology"/>
<reference evidence="2 3" key="1">
    <citation type="submission" date="2024-04" db="EMBL/GenBank/DDBJ databases">
        <title>Tritrichomonas musculus Genome.</title>
        <authorList>
            <person name="Alves-Ferreira E."/>
            <person name="Grigg M."/>
            <person name="Lorenzi H."/>
            <person name="Galac M."/>
        </authorList>
    </citation>
    <scope>NUCLEOTIDE SEQUENCE [LARGE SCALE GENOMIC DNA]</scope>
    <source>
        <strain evidence="2 3">EAF2021</strain>
    </source>
</reference>
<comment type="caution">
    <text evidence="2">The sequence shown here is derived from an EMBL/GenBank/DDBJ whole genome shotgun (WGS) entry which is preliminary data.</text>
</comment>
<gene>
    <name evidence="2" type="ORF">M9Y10_025576</name>
</gene>
<dbReference type="SUPFAM" id="SSF81901">
    <property type="entry name" value="HCP-like"/>
    <property type="match status" value="2"/>
</dbReference>
<dbReference type="EMBL" id="JAPFFF010000037">
    <property type="protein sequence ID" value="KAK8842715.1"/>
    <property type="molecule type" value="Genomic_DNA"/>
</dbReference>
<evidence type="ECO:0000313" key="2">
    <source>
        <dbReference type="EMBL" id="KAK8842715.1"/>
    </source>
</evidence>
<dbReference type="InterPro" id="IPR050767">
    <property type="entry name" value="Sel1_AlgK"/>
</dbReference>
<dbReference type="SMART" id="SM00671">
    <property type="entry name" value="SEL1"/>
    <property type="match status" value="7"/>
</dbReference>
<accession>A0ABR2H927</accession>
<dbReference type="Proteomes" id="UP001470230">
    <property type="component" value="Unassembled WGS sequence"/>
</dbReference>